<dbReference type="PANTHER" id="PTHR43656:SF2">
    <property type="entry name" value="BINDING OXIDOREDUCTASE, PUTATIVE (AFU_ORTHOLOGUE AFUA_2G08260)-RELATED"/>
    <property type="match status" value="1"/>
</dbReference>
<comment type="caution">
    <text evidence="4">The sequence shown here is derived from an EMBL/GenBank/DDBJ whole genome shotgun (WGS) entry which is preliminary data.</text>
</comment>
<dbReference type="Gene3D" id="3.20.20.70">
    <property type="entry name" value="Aldolase class I"/>
    <property type="match status" value="1"/>
</dbReference>
<name>A0ABW4EA71_9LACO</name>
<keyword evidence="1" id="KW-0285">Flavoprotein</keyword>
<accession>A0ABW4EA71</accession>
<dbReference type="PANTHER" id="PTHR43656">
    <property type="entry name" value="BINDING OXIDOREDUCTASE, PUTATIVE (AFU_ORTHOLOGUE AFUA_2G08260)-RELATED"/>
    <property type="match status" value="1"/>
</dbReference>
<dbReference type="InterPro" id="IPR051799">
    <property type="entry name" value="NADH_flavin_oxidoreductase"/>
</dbReference>
<dbReference type="Pfam" id="PF00724">
    <property type="entry name" value="Oxidored_FMN"/>
    <property type="match status" value="1"/>
</dbReference>
<evidence type="ECO:0000259" key="3">
    <source>
        <dbReference type="Pfam" id="PF00724"/>
    </source>
</evidence>
<sequence>MTESKALSALTLGNGVQVANRLMMSAMCDLGGTPDGQVTQEQIDFMQARAGFGALLVTAAAYPQPNAKGLPGQYSVANDADVAGLSRLAAAMKSRGAKAILQIAHSGREAAIPAQQGLRVVAPSKMTFPWIKYPIAEMTAADVDELIADYGKATQRAIDAGFDGVEIHNCNHDLLQQFFSAYSNHRSDQWGGSFEKRAALPLAVLKELHRVITAANKPEFIVGWRISPEEVHGETVGYTVDDMLKQTKLVLAAGIDYLNLSLTGLEYRYDSKPAGHAHTFAQLFHAIMPANVPLYIGSQVHTPADVDAALADADGVYMAREALVDPEFTDKLKAGRTADIITTMSEARLKQVHLPKALAEEYATPGGFREQIPLVGLPN</sequence>
<dbReference type="SUPFAM" id="SSF51395">
    <property type="entry name" value="FMN-linked oxidoreductases"/>
    <property type="match status" value="1"/>
</dbReference>
<protein>
    <submittedName>
        <fullName evidence="4">NADH-dependent oxidoreductase</fullName>
    </submittedName>
</protein>
<dbReference type="EMBL" id="JBHTON010000052">
    <property type="protein sequence ID" value="MFD1486058.1"/>
    <property type="molecule type" value="Genomic_DNA"/>
</dbReference>
<dbReference type="Proteomes" id="UP001597252">
    <property type="component" value="Unassembled WGS sequence"/>
</dbReference>
<keyword evidence="2" id="KW-0560">Oxidoreductase</keyword>
<evidence type="ECO:0000256" key="2">
    <source>
        <dbReference type="ARBA" id="ARBA00023002"/>
    </source>
</evidence>
<dbReference type="RefSeq" id="WP_125754147.1">
    <property type="nucleotide sequence ID" value="NZ_JBHTON010000052.1"/>
</dbReference>
<proteinExistence type="predicted"/>
<gene>
    <name evidence="4" type="ORF">ACFQ5J_12570</name>
</gene>
<organism evidence="4 5">
    <name type="scientific">Lacticaseibacillus baoqingensis</name>
    <dbReference type="NCBI Taxonomy" id="2486013"/>
    <lineage>
        <taxon>Bacteria</taxon>
        <taxon>Bacillati</taxon>
        <taxon>Bacillota</taxon>
        <taxon>Bacilli</taxon>
        <taxon>Lactobacillales</taxon>
        <taxon>Lactobacillaceae</taxon>
        <taxon>Lacticaseibacillus</taxon>
    </lineage>
</organism>
<evidence type="ECO:0000313" key="4">
    <source>
        <dbReference type="EMBL" id="MFD1486058.1"/>
    </source>
</evidence>
<feature type="domain" description="NADH:flavin oxidoreductase/NADH oxidase N-terminal" evidence="3">
    <location>
        <begin position="10"/>
        <end position="337"/>
    </location>
</feature>
<dbReference type="InterPro" id="IPR001155">
    <property type="entry name" value="OxRdtase_FMN_N"/>
</dbReference>
<dbReference type="InterPro" id="IPR013785">
    <property type="entry name" value="Aldolase_TIM"/>
</dbReference>
<reference evidence="5" key="1">
    <citation type="journal article" date="2019" name="Int. J. Syst. Evol. Microbiol.">
        <title>The Global Catalogue of Microorganisms (GCM) 10K type strain sequencing project: providing services to taxonomists for standard genome sequencing and annotation.</title>
        <authorList>
            <consortium name="The Broad Institute Genomics Platform"/>
            <consortium name="The Broad Institute Genome Sequencing Center for Infectious Disease"/>
            <person name="Wu L."/>
            <person name="Ma J."/>
        </authorList>
    </citation>
    <scope>NUCLEOTIDE SEQUENCE [LARGE SCALE GENOMIC DNA]</scope>
    <source>
        <strain evidence="5">CCM 8903</strain>
    </source>
</reference>
<keyword evidence="5" id="KW-1185">Reference proteome</keyword>
<evidence type="ECO:0000313" key="5">
    <source>
        <dbReference type="Proteomes" id="UP001597252"/>
    </source>
</evidence>
<evidence type="ECO:0000256" key="1">
    <source>
        <dbReference type="ARBA" id="ARBA00022630"/>
    </source>
</evidence>